<keyword evidence="1" id="KW-0472">Membrane</keyword>
<sequence>MCKKIGFLLILIILWNQPLLVLASESFNTSEVDQYVTNYLERNGLPGASIVVVKDGKLVYEKGYGHDSDGNPITEKSLMRIGSVSKTFTAFAVLQLVEQGKIQLDEPVVKYLSTVKLDDPRWKDVTIRQLLSHTSGLPNPTIVAPANTLKEGVKRLQDWKLQSDPGTKYAYSNPNYWLLAFLVEKVSGMDFVDYLNQQVFQPLGMHDSFTAVNSGDFVKGLPKGYVTAYGTAIPWKELEKMFMGSGGVVSTASDMGKWLSMHTNQGKNQAGEQLLSQKLLDESYSSQPKSEKYGLGWSLSSSNTKPARLSHSGALTTYQAQQDIVPSSGYAVAVLLNSFTPTLEHAYEISSGIIQLTEEQKPELKAPVPTIIDLSIGFLTVIWLVLGIRGVLRSGKWVAKRQEQPAWRFYARLTPQIVPVLGIGWLFFIVPALQNNSSTTTDAFGLYPAAMVLLSIIFITGLAVTIWRVFYKVRQNRRL</sequence>
<dbReference type="InterPro" id="IPR001466">
    <property type="entry name" value="Beta-lactam-related"/>
</dbReference>
<feature type="transmembrane region" description="Helical" evidence="1">
    <location>
        <begin position="413"/>
        <end position="433"/>
    </location>
</feature>
<proteinExistence type="predicted"/>
<dbReference type="InterPro" id="IPR012338">
    <property type="entry name" value="Beta-lactam/transpept-like"/>
</dbReference>
<evidence type="ECO:0000256" key="1">
    <source>
        <dbReference type="SAM" id="Phobius"/>
    </source>
</evidence>
<dbReference type="RefSeq" id="WP_109983089.1">
    <property type="nucleotide sequence ID" value="NZ_QGTD01000003.1"/>
</dbReference>
<feature type="transmembrane region" description="Helical" evidence="1">
    <location>
        <begin position="371"/>
        <end position="392"/>
    </location>
</feature>
<protein>
    <submittedName>
        <fullName evidence="3">Serine hydrolase</fullName>
    </submittedName>
</protein>
<dbReference type="EMBL" id="QGTD01000003">
    <property type="protein sequence ID" value="PWU70211.1"/>
    <property type="molecule type" value="Genomic_DNA"/>
</dbReference>
<dbReference type="Proteomes" id="UP000245624">
    <property type="component" value="Unassembled WGS sequence"/>
</dbReference>
<dbReference type="AlphaFoldDB" id="A0A317L2V0"/>
<keyword evidence="3" id="KW-0378">Hydrolase</keyword>
<evidence type="ECO:0000259" key="2">
    <source>
        <dbReference type="Pfam" id="PF00144"/>
    </source>
</evidence>
<organism evidence="3 4">
    <name type="scientific">Gracilibacillus dipsosauri</name>
    <dbReference type="NCBI Taxonomy" id="178340"/>
    <lineage>
        <taxon>Bacteria</taxon>
        <taxon>Bacillati</taxon>
        <taxon>Bacillota</taxon>
        <taxon>Bacilli</taxon>
        <taxon>Bacillales</taxon>
        <taxon>Bacillaceae</taxon>
        <taxon>Gracilibacillus</taxon>
    </lineage>
</organism>
<accession>A0A317L2V0</accession>
<keyword evidence="4" id="KW-1185">Reference proteome</keyword>
<keyword evidence="1" id="KW-1133">Transmembrane helix</keyword>
<keyword evidence="1" id="KW-0812">Transmembrane</keyword>
<dbReference type="Pfam" id="PF00144">
    <property type="entry name" value="Beta-lactamase"/>
    <property type="match status" value="1"/>
</dbReference>
<dbReference type="OrthoDB" id="846150at2"/>
<feature type="transmembrane region" description="Helical" evidence="1">
    <location>
        <begin position="445"/>
        <end position="470"/>
    </location>
</feature>
<dbReference type="PANTHER" id="PTHR46825:SF9">
    <property type="entry name" value="BETA-LACTAMASE-RELATED DOMAIN-CONTAINING PROTEIN"/>
    <property type="match status" value="1"/>
</dbReference>
<evidence type="ECO:0000313" key="3">
    <source>
        <dbReference type="EMBL" id="PWU70211.1"/>
    </source>
</evidence>
<dbReference type="GO" id="GO:0016787">
    <property type="term" value="F:hydrolase activity"/>
    <property type="evidence" value="ECO:0007669"/>
    <property type="project" value="UniProtKB-KW"/>
</dbReference>
<dbReference type="InterPro" id="IPR050491">
    <property type="entry name" value="AmpC-like"/>
</dbReference>
<reference evidence="3 4" key="1">
    <citation type="submission" date="2018-05" db="EMBL/GenBank/DDBJ databases">
        <title>Genomic analysis of Gracilibacillus dipsosauri DD1 reveals novel features of a salt-tolerant amylase.</title>
        <authorList>
            <person name="Deutch C.E."/>
            <person name="Yang S."/>
        </authorList>
    </citation>
    <scope>NUCLEOTIDE SEQUENCE [LARGE SCALE GENOMIC DNA]</scope>
    <source>
        <strain evidence="3 4">DD1</strain>
    </source>
</reference>
<dbReference type="SUPFAM" id="SSF56601">
    <property type="entry name" value="beta-lactamase/transpeptidase-like"/>
    <property type="match status" value="1"/>
</dbReference>
<feature type="domain" description="Beta-lactamase-related" evidence="2">
    <location>
        <begin position="32"/>
        <end position="345"/>
    </location>
</feature>
<dbReference type="Gene3D" id="3.40.710.10">
    <property type="entry name" value="DD-peptidase/beta-lactamase superfamily"/>
    <property type="match status" value="1"/>
</dbReference>
<name>A0A317L2V0_9BACI</name>
<gene>
    <name evidence="3" type="ORF">DLJ74_01585</name>
</gene>
<evidence type="ECO:0000313" key="4">
    <source>
        <dbReference type="Proteomes" id="UP000245624"/>
    </source>
</evidence>
<dbReference type="PANTHER" id="PTHR46825">
    <property type="entry name" value="D-ALANYL-D-ALANINE-CARBOXYPEPTIDASE/ENDOPEPTIDASE AMPH"/>
    <property type="match status" value="1"/>
</dbReference>
<comment type="caution">
    <text evidence="3">The sequence shown here is derived from an EMBL/GenBank/DDBJ whole genome shotgun (WGS) entry which is preliminary data.</text>
</comment>